<dbReference type="EC" id="2.3.2.27" evidence="3"/>
<dbReference type="InterPro" id="IPR027370">
    <property type="entry name" value="Znf-RING_euk"/>
</dbReference>
<evidence type="ECO:0000259" key="11">
    <source>
        <dbReference type="PROSITE" id="PS50089"/>
    </source>
</evidence>
<reference evidence="13" key="3">
    <citation type="submission" date="2025-08" db="UniProtKB">
        <authorList>
            <consortium name="Ensembl"/>
        </authorList>
    </citation>
    <scope>IDENTIFICATION</scope>
</reference>
<keyword evidence="6 8" id="KW-0863">Zinc-finger</keyword>
<keyword evidence="4" id="KW-0479">Metal-binding</keyword>
<gene>
    <name evidence="13" type="primary">TRIM45</name>
</gene>
<dbReference type="Gene3D" id="3.30.40.10">
    <property type="entry name" value="Zinc/RING finger domain, C3HC4 (zinc finger)"/>
    <property type="match status" value="1"/>
</dbReference>
<evidence type="ECO:0000256" key="8">
    <source>
        <dbReference type="PROSITE-ProRule" id="PRU00024"/>
    </source>
</evidence>
<dbReference type="Proteomes" id="UP000265140">
    <property type="component" value="Chromosome 16"/>
</dbReference>
<feature type="domain" description="B box-type" evidence="12">
    <location>
        <begin position="133"/>
        <end position="179"/>
    </location>
</feature>
<feature type="region of interest" description="Disordered" evidence="10">
    <location>
        <begin position="1"/>
        <end position="31"/>
    </location>
</feature>
<evidence type="ECO:0000256" key="2">
    <source>
        <dbReference type="ARBA" id="ARBA00008518"/>
    </source>
</evidence>
<evidence type="ECO:0000313" key="13">
    <source>
        <dbReference type="Ensembl" id="ENSELUP00000004610.2"/>
    </source>
</evidence>
<comment type="catalytic activity">
    <reaction evidence="1">
        <text>S-ubiquitinyl-[E2 ubiquitin-conjugating enzyme]-L-cysteine + [acceptor protein]-L-lysine = [E2 ubiquitin-conjugating enzyme]-L-cysteine + N(6)-ubiquitinyl-[acceptor protein]-L-lysine.</text>
        <dbReference type="EC" id="2.3.2.27"/>
    </reaction>
</comment>
<proteinExistence type="inferred from homology"/>
<dbReference type="SMART" id="SM00336">
    <property type="entry name" value="BBOX"/>
    <property type="match status" value="2"/>
</dbReference>
<evidence type="ECO:0000256" key="6">
    <source>
        <dbReference type="ARBA" id="ARBA00022771"/>
    </source>
</evidence>
<protein>
    <recommendedName>
        <fullName evidence="3">RING-type E3 ubiquitin transferase</fullName>
        <ecNumber evidence="3">2.3.2.27</ecNumber>
    </recommendedName>
</protein>
<accession>A0A3P8XJ99</accession>
<evidence type="ECO:0000256" key="7">
    <source>
        <dbReference type="ARBA" id="ARBA00022833"/>
    </source>
</evidence>
<dbReference type="Gene3D" id="2.60.40.10">
    <property type="entry name" value="Immunoglobulins"/>
    <property type="match status" value="1"/>
</dbReference>
<evidence type="ECO:0000256" key="10">
    <source>
        <dbReference type="SAM" id="MobiDB-lite"/>
    </source>
</evidence>
<dbReference type="PROSITE" id="PS50119">
    <property type="entry name" value="ZF_BBOX"/>
    <property type="match status" value="2"/>
</dbReference>
<dbReference type="GeneTree" id="ENSGT00940000154334"/>
<feature type="region of interest" description="Disordered" evidence="10">
    <location>
        <begin position="585"/>
        <end position="604"/>
    </location>
</feature>
<dbReference type="SMART" id="SM00184">
    <property type="entry name" value="RING"/>
    <property type="match status" value="1"/>
</dbReference>
<dbReference type="Ensembl" id="ENSELUT00000012054.3">
    <property type="protein sequence ID" value="ENSELUP00000004610.2"/>
    <property type="gene ID" value="ENSELUG00000005744.3"/>
</dbReference>
<feature type="repeat" description="Filamin" evidence="9">
    <location>
        <begin position="403"/>
        <end position="506"/>
    </location>
</feature>
<dbReference type="SUPFAM" id="SSF81296">
    <property type="entry name" value="E set domains"/>
    <property type="match status" value="1"/>
</dbReference>
<dbReference type="SUPFAM" id="SSF57850">
    <property type="entry name" value="RING/U-box"/>
    <property type="match status" value="1"/>
</dbReference>
<dbReference type="InterPro" id="IPR014756">
    <property type="entry name" value="Ig_E-set"/>
</dbReference>
<dbReference type="CDD" id="cd19809">
    <property type="entry name" value="Bbox1_TRIM45_C-X"/>
    <property type="match status" value="1"/>
</dbReference>
<feature type="compositionally biased region" description="Basic and acidic residues" evidence="10">
    <location>
        <begin position="1"/>
        <end position="10"/>
    </location>
</feature>
<keyword evidence="7" id="KW-0862">Zinc</keyword>
<dbReference type="OrthoDB" id="264520at2759"/>
<dbReference type="Pfam" id="PF13445">
    <property type="entry name" value="zf-RING_UBOX"/>
    <property type="match status" value="1"/>
</dbReference>
<organism evidence="13 14">
    <name type="scientific">Esox lucius</name>
    <name type="common">Northern pike</name>
    <dbReference type="NCBI Taxonomy" id="8010"/>
    <lineage>
        <taxon>Eukaryota</taxon>
        <taxon>Metazoa</taxon>
        <taxon>Chordata</taxon>
        <taxon>Craniata</taxon>
        <taxon>Vertebrata</taxon>
        <taxon>Euteleostomi</taxon>
        <taxon>Actinopterygii</taxon>
        <taxon>Neopterygii</taxon>
        <taxon>Teleostei</taxon>
        <taxon>Protacanthopterygii</taxon>
        <taxon>Esociformes</taxon>
        <taxon>Esocidae</taxon>
        <taxon>Esox</taxon>
    </lineage>
</organism>
<reference evidence="14" key="1">
    <citation type="journal article" date="2014" name="PLoS ONE">
        <title>The genome and linkage map of the northern pike (Esox lucius): conserved synteny revealed between the salmonid sister group and the Neoteleostei.</title>
        <authorList>
            <person name="Rondeau E.B."/>
            <person name="Minkley D.R."/>
            <person name="Leong J.S."/>
            <person name="Messmer A.M."/>
            <person name="Jantzen J.R."/>
            <person name="von Schalburg K.R."/>
            <person name="Lemon C."/>
            <person name="Bird N.H."/>
            <person name="Koop B.F."/>
        </authorList>
    </citation>
    <scope>NUCLEOTIDE SEQUENCE</scope>
</reference>
<feature type="compositionally biased region" description="Polar residues" evidence="10">
    <location>
        <begin position="15"/>
        <end position="28"/>
    </location>
</feature>
<reference evidence="13" key="2">
    <citation type="submission" date="2020-02" db="EMBL/GenBank/DDBJ databases">
        <title>Esox lucius (northern pike) genome, fEsoLuc1, primary haplotype.</title>
        <authorList>
            <person name="Myers G."/>
            <person name="Karagic N."/>
            <person name="Meyer A."/>
            <person name="Pippel M."/>
            <person name="Reichard M."/>
            <person name="Winkler S."/>
            <person name="Tracey A."/>
            <person name="Sims Y."/>
            <person name="Howe K."/>
            <person name="Rhie A."/>
            <person name="Formenti G."/>
            <person name="Durbin R."/>
            <person name="Fedrigo O."/>
            <person name="Jarvis E.D."/>
        </authorList>
    </citation>
    <scope>NUCLEOTIDE SEQUENCE [LARGE SCALE GENOMIC DNA]</scope>
</reference>
<dbReference type="InterPro" id="IPR001841">
    <property type="entry name" value="Znf_RING"/>
</dbReference>
<evidence type="ECO:0000313" key="14">
    <source>
        <dbReference type="Proteomes" id="UP000265140"/>
    </source>
</evidence>
<dbReference type="Pfam" id="PF00643">
    <property type="entry name" value="zf-B_box"/>
    <property type="match status" value="1"/>
</dbReference>
<dbReference type="AlphaFoldDB" id="A0A3P8XJ99"/>
<keyword evidence="14" id="KW-1185">Reference proteome</keyword>
<evidence type="ECO:0000256" key="9">
    <source>
        <dbReference type="PROSITE-ProRule" id="PRU00087"/>
    </source>
</evidence>
<feature type="domain" description="RING-type" evidence="11">
    <location>
        <begin position="41"/>
        <end position="102"/>
    </location>
</feature>
<dbReference type="InterPro" id="IPR047153">
    <property type="entry name" value="TRIM45/56/19-like"/>
</dbReference>
<sequence>MSVCAKKLDKDDLESSPTPTTNSMSKNGDNGDIVVNTRAECSVCKRLYRDPKILPCLHTFCADCVRQLEPFSVLSRVNNSKAAPSEREPRSSAVTVLCPECDSEVDIPLSGVDGLTTDHLALDEVFFQTLMTENNVLCDLCSDGDAEKRCEVCCVNLCEFCCQAHRRQKRTSSHTVQCLESLKTQGRLSRPVLCSLHPGQELRLFCESCDLPICLECAATYHRDHRCRSTRDVIARHGDRIREMVTGRLRPRLVRLEESLRKVDQSQDALQARVDAVADEVRSFARGYACAVESHCLSLLRRLEELRVQRRNQLHLQGAQLQQALTDARGGVEFAERLLTRGSDAEILSAKGVTLRRLTALVESGYDPNLATVAPDDGSSICFLPQEGAGELGGYPVVGVIHFKSLELSRCTIEGEGLQQGREGQRGEFNLVCRDSAGEPMGRGGEAVLVSMVHKEKKDCRVEATVVDNGDGSYAVSFTPVEPGLYSVWVCIKAQHVKGSPFVLNVKRKVRRHRGTFHCCSFCSSGGSKEARCGCPGSMPGGFQGCGHGHKGHPGKPHWSCCGSVEEASECLPQSVITAVGGTVTTAGGRGSSSPRGHLRTVEI</sequence>
<dbReference type="Pfam" id="PF00630">
    <property type="entry name" value="Filamin"/>
    <property type="match status" value="1"/>
</dbReference>
<dbReference type="PROSITE" id="PS50089">
    <property type="entry name" value="ZF_RING_2"/>
    <property type="match status" value="1"/>
</dbReference>
<dbReference type="InterPro" id="IPR013083">
    <property type="entry name" value="Znf_RING/FYVE/PHD"/>
</dbReference>
<dbReference type="RefSeq" id="XP_010878605.2">
    <property type="nucleotide sequence ID" value="XM_010880303.4"/>
</dbReference>
<evidence type="ECO:0000256" key="4">
    <source>
        <dbReference type="ARBA" id="ARBA00022723"/>
    </source>
</evidence>
<dbReference type="InterPro" id="IPR017907">
    <property type="entry name" value="Znf_RING_CS"/>
</dbReference>
<dbReference type="InterPro" id="IPR001298">
    <property type="entry name" value="Filamin/ABP280_rpt"/>
</dbReference>
<dbReference type="GO" id="GO:0061630">
    <property type="term" value="F:ubiquitin protein ligase activity"/>
    <property type="evidence" value="ECO:0007669"/>
    <property type="project" value="UniProtKB-EC"/>
</dbReference>
<dbReference type="InterPro" id="IPR017868">
    <property type="entry name" value="Filamin/ABP280_repeat-like"/>
</dbReference>
<keyword evidence="5" id="KW-0677">Repeat</keyword>
<dbReference type="InterPro" id="IPR013783">
    <property type="entry name" value="Ig-like_fold"/>
</dbReference>
<reference evidence="13" key="4">
    <citation type="submission" date="2025-09" db="UniProtKB">
        <authorList>
            <consortium name="Ensembl"/>
        </authorList>
    </citation>
    <scope>IDENTIFICATION</scope>
</reference>
<dbReference type="InterPro" id="IPR000315">
    <property type="entry name" value="Znf_B-box"/>
</dbReference>
<dbReference type="PANTHER" id="PTHR25462:SF291">
    <property type="entry name" value="E3 UBIQUITIN-PROTEIN LIGASE TRIM45"/>
    <property type="match status" value="1"/>
</dbReference>
<dbReference type="PROSITE" id="PS50194">
    <property type="entry name" value="FILAMIN_REPEAT"/>
    <property type="match status" value="1"/>
</dbReference>
<dbReference type="SMART" id="SM00557">
    <property type="entry name" value="IG_FLMN"/>
    <property type="match status" value="1"/>
</dbReference>
<dbReference type="Gene3D" id="3.30.160.60">
    <property type="entry name" value="Classic Zinc Finger"/>
    <property type="match status" value="1"/>
</dbReference>
<evidence type="ECO:0000259" key="12">
    <source>
        <dbReference type="PROSITE" id="PS50119"/>
    </source>
</evidence>
<dbReference type="GeneID" id="105016441"/>
<dbReference type="SUPFAM" id="SSF57845">
    <property type="entry name" value="B-box zinc-binding domain"/>
    <property type="match status" value="1"/>
</dbReference>
<dbReference type="GO" id="GO:0005654">
    <property type="term" value="C:nucleoplasm"/>
    <property type="evidence" value="ECO:0007669"/>
    <property type="project" value="TreeGrafter"/>
</dbReference>
<feature type="domain" description="B box-type" evidence="12">
    <location>
        <begin position="189"/>
        <end position="236"/>
    </location>
</feature>
<dbReference type="PANTHER" id="PTHR25462">
    <property type="entry name" value="BONUS, ISOFORM C-RELATED"/>
    <property type="match status" value="1"/>
</dbReference>
<dbReference type="GO" id="GO:0008270">
    <property type="term" value="F:zinc ion binding"/>
    <property type="evidence" value="ECO:0007669"/>
    <property type="project" value="UniProtKB-KW"/>
</dbReference>
<evidence type="ECO:0000256" key="5">
    <source>
        <dbReference type="ARBA" id="ARBA00022737"/>
    </source>
</evidence>
<comment type="similarity">
    <text evidence="2">Belongs to the TRIM/RBCC family.</text>
</comment>
<evidence type="ECO:0000256" key="3">
    <source>
        <dbReference type="ARBA" id="ARBA00012483"/>
    </source>
</evidence>
<evidence type="ECO:0000256" key="1">
    <source>
        <dbReference type="ARBA" id="ARBA00000900"/>
    </source>
</evidence>
<dbReference type="Bgee" id="ENSELUG00000005744">
    <property type="expression patterns" value="Expressed in ovary and 14 other cell types or tissues"/>
</dbReference>
<name>A0A3P8XJ99_ESOLU</name>
<dbReference type="GO" id="GO:0007399">
    <property type="term" value="P:nervous system development"/>
    <property type="evidence" value="ECO:0007669"/>
    <property type="project" value="UniProtKB-ARBA"/>
</dbReference>
<dbReference type="PROSITE" id="PS00518">
    <property type="entry name" value="ZF_RING_1"/>
    <property type="match status" value="1"/>
</dbReference>